<dbReference type="SMART" id="SM00899">
    <property type="entry name" value="FeoA"/>
    <property type="match status" value="1"/>
</dbReference>
<dbReference type="Pfam" id="PF02742">
    <property type="entry name" value="Fe_dep_repr_C"/>
    <property type="match status" value="1"/>
</dbReference>
<dbReference type="InterPro" id="IPR038157">
    <property type="entry name" value="FeoA_core_dom"/>
</dbReference>
<evidence type="ECO:0000256" key="3">
    <source>
        <dbReference type="ARBA" id="ARBA00023015"/>
    </source>
</evidence>
<keyword evidence="4" id="KW-0238">DNA-binding</keyword>
<dbReference type="InterPro" id="IPR001367">
    <property type="entry name" value="Fe_dep_repressor"/>
</dbReference>
<dbReference type="SUPFAM" id="SSF47979">
    <property type="entry name" value="Iron-dependent repressor protein, dimerization domain"/>
    <property type="match status" value="1"/>
</dbReference>
<dbReference type="InterPro" id="IPR050536">
    <property type="entry name" value="DtxR_MntR_Metal-Reg"/>
</dbReference>
<dbReference type="Gene3D" id="1.10.60.10">
    <property type="entry name" value="Iron dependent repressor, metal binding and dimerisation domain"/>
    <property type="match status" value="1"/>
</dbReference>
<dbReference type="SMART" id="SM00529">
    <property type="entry name" value="HTH_DTXR"/>
    <property type="match status" value="1"/>
</dbReference>
<evidence type="ECO:0000256" key="4">
    <source>
        <dbReference type="ARBA" id="ARBA00023125"/>
    </source>
</evidence>
<dbReference type="InterPro" id="IPR036388">
    <property type="entry name" value="WH-like_DNA-bd_sf"/>
</dbReference>
<dbReference type="InterPro" id="IPR007167">
    <property type="entry name" value="Fe-transptr_FeoA-like"/>
</dbReference>
<dbReference type="InterPro" id="IPR022687">
    <property type="entry name" value="HTH_DTXR"/>
</dbReference>
<dbReference type="Gene3D" id="2.30.30.90">
    <property type="match status" value="1"/>
</dbReference>
<keyword evidence="5" id="KW-0804">Transcription</keyword>
<comment type="similarity">
    <text evidence="1">Belongs to the DtxR/MntR family.</text>
</comment>
<dbReference type="InterPro" id="IPR036421">
    <property type="entry name" value="Fe_dep_repressor_sf"/>
</dbReference>
<comment type="function">
    <text evidence="6">In the presence of manganese, represses expression of mntH and mntS. Up-regulates expression of mntP.</text>
</comment>
<evidence type="ECO:0000256" key="5">
    <source>
        <dbReference type="ARBA" id="ARBA00023163"/>
    </source>
</evidence>
<keyword evidence="9" id="KW-1185">Reference proteome</keyword>
<dbReference type="EMBL" id="JAAVJR010000002">
    <property type="protein sequence ID" value="NJW52079.1"/>
    <property type="molecule type" value="Genomic_DNA"/>
</dbReference>
<evidence type="ECO:0000313" key="8">
    <source>
        <dbReference type="EMBL" id="NJW52079.1"/>
    </source>
</evidence>
<dbReference type="PANTHER" id="PTHR33238">
    <property type="entry name" value="IRON (METAL) DEPENDENT REPRESSOR, DTXR FAMILY"/>
    <property type="match status" value="1"/>
</dbReference>
<gene>
    <name evidence="8" type="ORF">HC175_04020</name>
</gene>
<dbReference type="SUPFAM" id="SSF46785">
    <property type="entry name" value="Winged helix' DNA-binding domain"/>
    <property type="match status" value="1"/>
</dbReference>
<evidence type="ECO:0000313" key="9">
    <source>
        <dbReference type="Proteomes" id="UP000703674"/>
    </source>
</evidence>
<comment type="caution">
    <text evidence="8">The sequence shown here is derived from an EMBL/GenBank/DDBJ whole genome shotgun (WGS) entry which is preliminary data.</text>
</comment>
<keyword evidence="3" id="KW-0805">Transcription regulation</keyword>
<dbReference type="Gene3D" id="1.10.10.10">
    <property type="entry name" value="Winged helix-like DNA-binding domain superfamily/Winged helix DNA-binding domain"/>
    <property type="match status" value="1"/>
</dbReference>
<proteinExistence type="inferred from homology"/>
<dbReference type="InterPro" id="IPR022689">
    <property type="entry name" value="Iron_dep_repressor"/>
</dbReference>
<feature type="domain" description="HTH dtxR-type" evidence="7">
    <location>
        <begin position="1"/>
        <end position="64"/>
    </location>
</feature>
<organism evidence="8 9">
    <name type="scientific">Salinimicrobium oceani</name>
    <dbReference type="NCBI Taxonomy" id="2722702"/>
    <lineage>
        <taxon>Bacteria</taxon>
        <taxon>Pseudomonadati</taxon>
        <taxon>Bacteroidota</taxon>
        <taxon>Flavobacteriia</taxon>
        <taxon>Flavobacteriales</taxon>
        <taxon>Flavobacteriaceae</taxon>
        <taxon>Salinimicrobium</taxon>
    </lineage>
</organism>
<dbReference type="Pfam" id="PF01325">
    <property type="entry name" value="Fe_dep_repress"/>
    <property type="match status" value="1"/>
</dbReference>
<dbReference type="Pfam" id="PF04023">
    <property type="entry name" value="FeoA"/>
    <property type="match status" value="1"/>
</dbReference>
<name>A0ABX1CXJ2_9FLAO</name>
<sequence>MFSLSEENYLKAIFHLEKKYSGGVSTNALAEEMETKASSVTDMVKKLSDKKLVKYRKYQGVQLSDIGKKTAVEVIRKHRLWEVFLVEKLNFSWDEVHDIAEQLEHIKSEKLTDELDKFLGHPKRDPHGDPIPDAEGNFRIANKMLLADLKEGHAGICVGVKDSSTEFLRYLDKNEITLGKTIKVVQREEYDESVLIEIGQSELRVSKTISNNLFVKPTE</sequence>
<accession>A0ABX1CXJ2</accession>
<dbReference type="RefSeq" id="WP_168137237.1">
    <property type="nucleotide sequence ID" value="NZ_JAAVJR010000002.1"/>
</dbReference>
<dbReference type="PANTHER" id="PTHR33238:SF7">
    <property type="entry name" value="IRON-DEPENDENT TRANSCRIPTIONAL REGULATOR"/>
    <property type="match status" value="1"/>
</dbReference>
<evidence type="ECO:0000256" key="1">
    <source>
        <dbReference type="ARBA" id="ARBA00007871"/>
    </source>
</evidence>
<dbReference type="InterPro" id="IPR036390">
    <property type="entry name" value="WH_DNA-bd_sf"/>
</dbReference>
<protein>
    <recommendedName>
        <fullName evidence="2">Transcriptional regulator MntR</fullName>
    </recommendedName>
</protein>
<evidence type="ECO:0000259" key="7">
    <source>
        <dbReference type="PROSITE" id="PS50944"/>
    </source>
</evidence>
<reference evidence="8 9" key="1">
    <citation type="submission" date="2020-03" db="EMBL/GenBank/DDBJ databases">
        <title>Salinimicrobium sp. nov, isolated from SCS.</title>
        <authorList>
            <person name="Cao W.R."/>
        </authorList>
    </citation>
    <scope>NUCLEOTIDE SEQUENCE [LARGE SCALE GENOMIC DNA]</scope>
    <source>
        <strain evidence="9">J15B91</strain>
    </source>
</reference>
<evidence type="ECO:0000256" key="6">
    <source>
        <dbReference type="ARBA" id="ARBA00025185"/>
    </source>
</evidence>
<evidence type="ECO:0000256" key="2">
    <source>
        <dbReference type="ARBA" id="ARBA00022386"/>
    </source>
</evidence>
<dbReference type="PROSITE" id="PS50944">
    <property type="entry name" value="HTH_DTXR"/>
    <property type="match status" value="1"/>
</dbReference>
<dbReference type="Proteomes" id="UP000703674">
    <property type="component" value="Unassembled WGS sequence"/>
</dbReference>